<feature type="compositionally biased region" description="Basic and acidic residues" evidence="1">
    <location>
        <begin position="137"/>
        <end position="167"/>
    </location>
</feature>
<gene>
    <name evidence="2" type="ORF">K7X08_011779</name>
</gene>
<dbReference type="AlphaFoldDB" id="A0A9Q1RIV6"/>
<reference evidence="3" key="1">
    <citation type="journal article" date="2023" name="Proc. Natl. Acad. Sci. U.S.A.">
        <title>Genomic and structural basis for evolution of tropane alkaloid biosynthesis.</title>
        <authorList>
            <person name="Wanga Y.-J."/>
            <person name="Taina T."/>
            <person name="Yua J.-Y."/>
            <person name="Lia J."/>
            <person name="Xua B."/>
            <person name="Chenc J."/>
            <person name="D'Auriad J.C."/>
            <person name="Huanga J.-P."/>
            <person name="Huanga S.-X."/>
        </authorList>
    </citation>
    <scope>NUCLEOTIDE SEQUENCE [LARGE SCALE GENOMIC DNA]</scope>
    <source>
        <strain evidence="3">cv. KIB-2019</strain>
    </source>
</reference>
<protein>
    <submittedName>
        <fullName evidence="2">Uncharacterized protein</fullName>
    </submittedName>
</protein>
<name>A0A9Q1RIV6_9SOLA</name>
<evidence type="ECO:0000256" key="1">
    <source>
        <dbReference type="SAM" id="MobiDB-lite"/>
    </source>
</evidence>
<evidence type="ECO:0000313" key="3">
    <source>
        <dbReference type="Proteomes" id="UP001152561"/>
    </source>
</evidence>
<evidence type="ECO:0000313" key="2">
    <source>
        <dbReference type="EMBL" id="KAJ8562488.1"/>
    </source>
</evidence>
<feature type="compositionally biased region" description="Polar residues" evidence="1">
    <location>
        <begin position="183"/>
        <end position="193"/>
    </location>
</feature>
<organism evidence="2 3">
    <name type="scientific">Anisodus acutangulus</name>
    <dbReference type="NCBI Taxonomy" id="402998"/>
    <lineage>
        <taxon>Eukaryota</taxon>
        <taxon>Viridiplantae</taxon>
        <taxon>Streptophyta</taxon>
        <taxon>Embryophyta</taxon>
        <taxon>Tracheophyta</taxon>
        <taxon>Spermatophyta</taxon>
        <taxon>Magnoliopsida</taxon>
        <taxon>eudicotyledons</taxon>
        <taxon>Gunneridae</taxon>
        <taxon>Pentapetalae</taxon>
        <taxon>asterids</taxon>
        <taxon>lamiids</taxon>
        <taxon>Solanales</taxon>
        <taxon>Solanaceae</taxon>
        <taxon>Solanoideae</taxon>
        <taxon>Hyoscyameae</taxon>
        <taxon>Anisodus</taxon>
    </lineage>
</organism>
<feature type="region of interest" description="Disordered" evidence="1">
    <location>
        <begin position="70"/>
        <end position="201"/>
    </location>
</feature>
<accession>A0A9Q1RIV6</accession>
<proteinExistence type="predicted"/>
<keyword evidence="3" id="KW-1185">Reference proteome</keyword>
<dbReference type="Proteomes" id="UP001152561">
    <property type="component" value="Unassembled WGS sequence"/>
</dbReference>
<comment type="caution">
    <text evidence="2">The sequence shown here is derived from an EMBL/GenBank/DDBJ whole genome shotgun (WGS) entry which is preliminary data.</text>
</comment>
<feature type="compositionally biased region" description="Polar residues" evidence="1">
    <location>
        <begin position="112"/>
        <end position="130"/>
    </location>
</feature>
<sequence length="201" mass="22711">MLSREKALTKPYFCDDNHDLYNMHNPEIPMKHVTYLYGEPLVVWDESEPKEDTEVEDVGKDEVHKDQQVRTLSSGKVVGGGPSQENNKGMNVAGGKTGESWNLVKLPRKNVRSNAQDNQKESSIATNNKYATLESEQVEHSRGETQRNNDEKQDNIVKERKKNDAPAKSRNTTTDGKDHDQVESTSVTINNNEVVKEKTKD</sequence>
<dbReference type="EMBL" id="JAJAGQ010000005">
    <property type="protein sequence ID" value="KAJ8562488.1"/>
    <property type="molecule type" value="Genomic_DNA"/>
</dbReference>